<proteinExistence type="predicted"/>
<evidence type="ECO:0000256" key="1">
    <source>
        <dbReference type="SAM" id="MobiDB-lite"/>
    </source>
</evidence>
<sequence length="103" mass="11333">MKIAFAIAALGLTAPALAAAQSMNGPNYSTYEPGFRANAMIPPRDTPTMRRDKLKRAQALRAEVDAMMAENGGSLSDKQQAYVRREANDILNIRDRRRLSAPQ</sequence>
<feature type="chain" id="PRO_5011969905" description="DUF4148 domain-containing protein" evidence="2">
    <location>
        <begin position="19"/>
        <end position="103"/>
    </location>
</feature>
<organism evidence="3 4">
    <name type="scientific">Sphingomonas dokdonensis</name>
    <dbReference type="NCBI Taxonomy" id="344880"/>
    <lineage>
        <taxon>Bacteria</taxon>
        <taxon>Pseudomonadati</taxon>
        <taxon>Pseudomonadota</taxon>
        <taxon>Alphaproteobacteria</taxon>
        <taxon>Sphingomonadales</taxon>
        <taxon>Sphingomonadaceae</taxon>
        <taxon>Sphingomonas</taxon>
    </lineage>
</organism>
<protein>
    <recommendedName>
        <fullName evidence="5">DUF4148 domain-containing protein</fullName>
    </recommendedName>
</protein>
<keyword evidence="4" id="KW-1185">Reference proteome</keyword>
<feature type="region of interest" description="Disordered" evidence="1">
    <location>
        <begin position="28"/>
        <end position="52"/>
    </location>
</feature>
<keyword evidence="2" id="KW-0732">Signal</keyword>
<dbReference type="RefSeq" id="WP_088368248.1">
    <property type="nucleotide sequence ID" value="NZ_NBBI01000007.1"/>
</dbReference>
<reference evidence="3 4" key="1">
    <citation type="submission" date="2017-03" db="EMBL/GenBank/DDBJ databases">
        <title>Genome sequence of Sphingomonas dokdonensis DSM 21029.</title>
        <authorList>
            <person name="Poehlein A."/>
            <person name="Wuebbeler J.H."/>
            <person name="Steinbuechel A."/>
            <person name="Daniel R."/>
        </authorList>
    </citation>
    <scope>NUCLEOTIDE SEQUENCE [LARGE SCALE GENOMIC DNA]</scope>
    <source>
        <strain evidence="3 4">DSM 21029</strain>
    </source>
</reference>
<evidence type="ECO:0000313" key="3">
    <source>
        <dbReference type="EMBL" id="OWK28099.1"/>
    </source>
</evidence>
<dbReference type="Proteomes" id="UP000197290">
    <property type="component" value="Unassembled WGS sequence"/>
</dbReference>
<dbReference type="AlphaFoldDB" id="A0A245ZEF4"/>
<evidence type="ECO:0000313" key="4">
    <source>
        <dbReference type="Proteomes" id="UP000197290"/>
    </source>
</evidence>
<gene>
    <name evidence="3" type="ORF">SPDO_29320</name>
</gene>
<comment type="caution">
    <text evidence="3">The sequence shown here is derived from an EMBL/GenBank/DDBJ whole genome shotgun (WGS) entry which is preliminary data.</text>
</comment>
<dbReference type="OrthoDB" id="7584666at2"/>
<evidence type="ECO:0008006" key="5">
    <source>
        <dbReference type="Google" id="ProtNLM"/>
    </source>
</evidence>
<feature type="signal peptide" evidence="2">
    <location>
        <begin position="1"/>
        <end position="18"/>
    </location>
</feature>
<dbReference type="EMBL" id="NBBI01000007">
    <property type="protein sequence ID" value="OWK28099.1"/>
    <property type="molecule type" value="Genomic_DNA"/>
</dbReference>
<evidence type="ECO:0000256" key="2">
    <source>
        <dbReference type="SAM" id="SignalP"/>
    </source>
</evidence>
<accession>A0A245ZEF4</accession>
<name>A0A245ZEF4_9SPHN</name>